<feature type="region of interest" description="Disordered" evidence="2">
    <location>
        <begin position="303"/>
        <end position="334"/>
    </location>
</feature>
<dbReference type="VEuPathDB" id="FungiDB:CC77DRAFT_930397"/>
<evidence type="ECO:0000256" key="1">
    <source>
        <dbReference type="ARBA" id="ARBA00023125"/>
    </source>
</evidence>
<protein>
    <recommendedName>
        <fullName evidence="3">HTH CENPB-type domain-containing protein</fullName>
    </recommendedName>
</protein>
<dbReference type="GO" id="GO:0003677">
    <property type="term" value="F:DNA binding"/>
    <property type="evidence" value="ECO:0007669"/>
    <property type="project" value="UniProtKB-KW"/>
</dbReference>
<keyword evidence="1" id="KW-0238">DNA-binding</keyword>
<comment type="caution">
    <text evidence="4">The sequence shown here is derived from an EMBL/GenBank/DDBJ whole genome shotgun (WGS) entry which is preliminary data.</text>
</comment>
<dbReference type="InterPro" id="IPR009057">
    <property type="entry name" value="Homeodomain-like_sf"/>
</dbReference>
<name>A0A4Q4N122_ALTAL</name>
<gene>
    <name evidence="4" type="ORF">AA0117_g12264</name>
</gene>
<proteinExistence type="predicted"/>
<evidence type="ECO:0000313" key="5">
    <source>
        <dbReference type="Proteomes" id="UP000291422"/>
    </source>
</evidence>
<feature type="region of interest" description="Disordered" evidence="2">
    <location>
        <begin position="257"/>
        <end position="290"/>
    </location>
</feature>
<sequence>MGELQLNYRNPHNQRPLEGHDLDWYWDSGYSPQHQYRVQDYNGFNGYASRTADTIYETGMPLAFQMDSTPGIAYPQLQSWMMPQVPQWPSMLTSQSTYQTSLCSSSLPPTTPASVAPSSVISAESCTSLGPRKPLTDSDREHMCRYHEQNPTANQTDIANIFGVERSTVSKILSRGGKYINRGNDRPTSKLRDIERTLSNWAKKHQQQGLLLSDAAIQEKACFFALAVGSQESLEEINGTKWLEKFKEKNLIMGAEAEQSEGASYPPSNVHSPKAISSPSPSRSSPASTTEIASALSTIGESMLPSSTQAPNSTQPPALPSISDTGGREPFADSWVTTPSREEAACALELIMSFFQSHRANFFVEPQDYATIGNLIEKLRIKPSSQPHASDTRCVTEPDVVKTTLEAYDVDY</sequence>
<accession>A0A4Q4N122</accession>
<dbReference type="PANTHER" id="PTHR19303">
    <property type="entry name" value="TRANSPOSON"/>
    <property type="match status" value="1"/>
</dbReference>
<evidence type="ECO:0000313" key="4">
    <source>
        <dbReference type="EMBL" id="RYN65017.1"/>
    </source>
</evidence>
<reference evidence="5" key="1">
    <citation type="journal article" date="2019" name="bioRxiv">
        <title>Genomics, evolutionary history and diagnostics of the Alternaria alternata species group including apple and Asian pear pathotypes.</title>
        <authorList>
            <person name="Armitage A.D."/>
            <person name="Cockerton H.M."/>
            <person name="Sreenivasaprasad S."/>
            <person name="Woodhall J.W."/>
            <person name="Lane C.R."/>
            <person name="Harrison R.J."/>
            <person name="Clarkson J.P."/>
        </authorList>
    </citation>
    <scope>NUCLEOTIDE SEQUENCE [LARGE SCALE GENOMIC DNA]</scope>
    <source>
        <strain evidence="5">FERA 1177</strain>
    </source>
</reference>
<organism evidence="4 5">
    <name type="scientific">Alternaria alternata</name>
    <name type="common">Alternaria rot fungus</name>
    <name type="synonym">Torula alternata</name>
    <dbReference type="NCBI Taxonomy" id="5599"/>
    <lineage>
        <taxon>Eukaryota</taxon>
        <taxon>Fungi</taxon>
        <taxon>Dikarya</taxon>
        <taxon>Ascomycota</taxon>
        <taxon>Pezizomycotina</taxon>
        <taxon>Dothideomycetes</taxon>
        <taxon>Pleosporomycetidae</taxon>
        <taxon>Pleosporales</taxon>
        <taxon>Pleosporineae</taxon>
        <taxon>Pleosporaceae</taxon>
        <taxon>Alternaria</taxon>
        <taxon>Alternaria sect. Alternaria</taxon>
        <taxon>Alternaria alternata complex</taxon>
    </lineage>
</organism>
<dbReference type="PANTHER" id="PTHR19303:SF70">
    <property type="entry name" value="HTH CENPB-TYPE DOMAIN-CONTAINING PROTEIN"/>
    <property type="match status" value="1"/>
</dbReference>
<dbReference type="Pfam" id="PF03221">
    <property type="entry name" value="HTH_Tnp_Tc5"/>
    <property type="match status" value="1"/>
</dbReference>
<feature type="compositionally biased region" description="Polar residues" evidence="2">
    <location>
        <begin position="303"/>
        <end position="316"/>
    </location>
</feature>
<dbReference type="SUPFAM" id="SSF46689">
    <property type="entry name" value="Homeodomain-like"/>
    <property type="match status" value="2"/>
</dbReference>
<evidence type="ECO:0000259" key="3">
    <source>
        <dbReference type="PROSITE" id="PS51253"/>
    </source>
</evidence>
<feature type="domain" description="HTH CENPB-type" evidence="3">
    <location>
        <begin position="182"/>
        <end position="256"/>
    </location>
</feature>
<dbReference type="PROSITE" id="PS51253">
    <property type="entry name" value="HTH_CENPB"/>
    <property type="match status" value="1"/>
</dbReference>
<evidence type="ECO:0000256" key="2">
    <source>
        <dbReference type="SAM" id="MobiDB-lite"/>
    </source>
</evidence>
<dbReference type="GO" id="GO:0005634">
    <property type="term" value="C:nucleus"/>
    <property type="evidence" value="ECO:0007669"/>
    <property type="project" value="TreeGrafter"/>
</dbReference>
<feature type="compositionally biased region" description="Low complexity" evidence="2">
    <location>
        <begin position="272"/>
        <end position="288"/>
    </location>
</feature>
<dbReference type="AlphaFoldDB" id="A0A4Q4N122"/>
<dbReference type="Proteomes" id="UP000291422">
    <property type="component" value="Unassembled WGS sequence"/>
</dbReference>
<dbReference type="EMBL" id="PDXD01000068">
    <property type="protein sequence ID" value="RYN65017.1"/>
    <property type="molecule type" value="Genomic_DNA"/>
</dbReference>
<dbReference type="Gene3D" id="1.10.10.60">
    <property type="entry name" value="Homeodomain-like"/>
    <property type="match status" value="2"/>
</dbReference>
<dbReference type="InterPro" id="IPR006600">
    <property type="entry name" value="HTH_CenpB_DNA-bd_dom"/>
</dbReference>
<dbReference type="InterPro" id="IPR050863">
    <property type="entry name" value="CenT-Element_Derived"/>
</dbReference>